<gene>
    <name evidence="1" type="ORF">SBF1_190002</name>
</gene>
<organism evidence="1 2">
    <name type="scientific">Candidatus Desulfosporosinus infrequens</name>
    <dbReference type="NCBI Taxonomy" id="2043169"/>
    <lineage>
        <taxon>Bacteria</taxon>
        <taxon>Bacillati</taxon>
        <taxon>Bacillota</taxon>
        <taxon>Clostridia</taxon>
        <taxon>Eubacteriales</taxon>
        <taxon>Desulfitobacteriaceae</taxon>
        <taxon>Desulfosporosinus</taxon>
    </lineage>
</organism>
<dbReference type="EMBL" id="OMOF01000101">
    <property type="protein sequence ID" value="SPF38068.1"/>
    <property type="molecule type" value="Genomic_DNA"/>
</dbReference>
<proteinExistence type="predicted"/>
<dbReference type="InterPro" id="IPR009078">
    <property type="entry name" value="Ferritin-like_SF"/>
</dbReference>
<dbReference type="CDD" id="cd00657">
    <property type="entry name" value="Ferritin_like"/>
    <property type="match status" value="1"/>
</dbReference>
<dbReference type="InterPro" id="IPR012347">
    <property type="entry name" value="Ferritin-like"/>
</dbReference>
<name>A0A2U3KEK7_9FIRM</name>
<accession>A0A2U3KEK7</accession>
<dbReference type="Proteomes" id="UP000238916">
    <property type="component" value="Unassembled WGS sequence"/>
</dbReference>
<dbReference type="Gene3D" id="1.20.1260.10">
    <property type="match status" value="1"/>
</dbReference>
<reference evidence="2" key="1">
    <citation type="submission" date="2018-02" db="EMBL/GenBank/DDBJ databases">
        <authorList>
            <person name="Hausmann B."/>
        </authorList>
    </citation>
    <scope>NUCLEOTIDE SEQUENCE [LARGE SCALE GENOMIC DNA]</scope>
    <source>
        <strain evidence="2">Peat soil MAG SbF1</strain>
    </source>
</reference>
<dbReference type="SUPFAM" id="SSF47240">
    <property type="entry name" value="Ferritin-like"/>
    <property type="match status" value="1"/>
</dbReference>
<evidence type="ECO:0000313" key="2">
    <source>
        <dbReference type="Proteomes" id="UP000238916"/>
    </source>
</evidence>
<sequence>MTQIFKKFGTDHALPKGSMLGMFTWAVLDDVGSHEPAVLISMTIWEVEPMDMDTLISKLNWFYSLELNQVDLYNAQSKTFKGRYSGIVFERCAYIEQNHVDNIGEKIKELGGKPTVLGDIISPIIGKIAGELISKTGLEDTLAINIMIEQKAMKDYNELIDKLHQDNYDDKELTKILQHNFVDEHLHTEWFRTKIIAIKQYEFTANHYSASTKIQPKNQEIDNCRATLKRKILLKPRPIKNVKW</sequence>
<evidence type="ECO:0000313" key="1">
    <source>
        <dbReference type="EMBL" id="SPF38068.1"/>
    </source>
</evidence>
<dbReference type="Pfam" id="PF03232">
    <property type="entry name" value="COQ7"/>
    <property type="match status" value="1"/>
</dbReference>
<protein>
    <submittedName>
        <fullName evidence="1">Cytochrome B (Modular protein)</fullName>
    </submittedName>
</protein>
<dbReference type="AlphaFoldDB" id="A0A2U3KEK7"/>